<dbReference type="EMBL" id="GBXM01037807">
    <property type="protein sequence ID" value="JAH70770.1"/>
    <property type="molecule type" value="Transcribed_RNA"/>
</dbReference>
<accession>A0A0E9V020</accession>
<protein>
    <submittedName>
        <fullName evidence="1">Uncharacterized protein</fullName>
    </submittedName>
</protein>
<proteinExistence type="predicted"/>
<reference evidence="1" key="2">
    <citation type="journal article" date="2015" name="Fish Shellfish Immunol.">
        <title>Early steps in the European eel (Anguilla anguilla)-Vibrio vulnificus interaction in the gills: Role of the RtxA13 toxin.</title>
        <authorList>
            <person name="Callol A."/>
            <person name="Pajuelo D."/>
            <person name="Ebbesson L."/>
            <person name="Teles M."/>
            <person name="MacKenzie S."/>
            <person name="Amaro C."/>
        </authorList>
    </citation>
    <scope>NUCLEOTIDE SEQUENCE</scope>
</reference>
<organism evidence="1">
    <name type="scientific">Anguilla anguilla</name>
    <name type="common">European freshwater eel</name>
    <name type="synonym">Muraena anguilla</name>
    <dbReference type="NCBI Taxonomy" id="7936"/>
    <lineage>
        <taxon>Eukaryota</taxon>
        <taxon>Metazoa</taxon>
        <taxon>Chordata</taxon>
        <taxon>Craniata</taxon>
        <taxon>Vertebrata</taxon>
        <taxon>Euteleostomi</taxon>
        <taxon>Actinopterygii</taxon>
        <taxon>Neopterygii</taxon>
        <taxon>Teleostei</taxon>
        <taxon>Anguilliformes</taxon>
        <taxon>Anguillidae</taxon>
        <taxon>Anguilla</taxon>
    </lineage>
</organism>
<evidence type="ECO:0000313" key="1">
    <source>
        <dbReference type="EMBL" id="JAH70770.1"/>
    </source>
</evidence>
<name>A0A0E9V020_ANGAN</name>
<sequence length="60" mass="6523">MGSVVYLQVCICTCPIVLTVDSGALVTCIYKATSECNTGRQVKTCYLPALRLPSHLYIVI</sequence>
<dbReference type="AlphaFoldDB" id="A0A0E9V020"/>
<reference evidence="1" key="1">
    <citation type="submission" date="2014-11" db="EMBL/GenBank/DDBJ databases">
        <authorList>
            <person name="Amaro Gonzalez C."/>
        </authorList>
    </citation>
    <scope>NUCLEOTIDE SEQUENCE</scope>
</reference>